<protein>
    <submittedName>
        <fullName evidence="2">Uncharacterized protein</fullName>
    </submittedName>
</protein>
<gene>
    <name evidence="2" type="ORF">C2S53_005452</name>
</gene>
<dbReference type="EMBL" id="SDAM02006474">
    <property type="protein sequence ID" value="KAH6819835.1"/>
    <property type="molecule type" value="Genomic_DNA"/>
</dbReference>
<dbReference type="Proteomes" id="UP001190926">
    <property type="component" value="Unassembled WGS sequence"/>
</dbReference>
<evidence type="ECO:0000313" key="2">
    <source>
        <dbReference type="EMBL" id="KAH6819835.1"/>
    </source>
</evidence>
<proteinExistence type="predicted"/>
<evidence type="ECO:0000313" key="3">
    <source>
        <dbReference type="Proteomes" id="UP001190926"/>
    </source>
</evidence>
<comment type="caution">
    <text evidence="2">The sequence shown here is derived from an EMBL/GenBank/DDBJ whole genome shotgun (WGS) entry which is preliminary data.</text>
</comment>
<evidence type="ECO:0000256" key="1">
    <source>
        <dbReference type="ARBA" id="ARBA00023125"/>
    </source>
</evidence>
<dbReference type="PANTHER" id="PTHR45844:SF18">
    <property type="entry name" value="TRANSCRIPTION FACTOR BHLH51"/>
    <property type="match status" value="1"/>
</dbReference>
<keyword evidence="1" id="KW-0238">DNA-binding</keyword>
<name>A0AAD4NYS9_PERFH</name>
<dbReference type="GO" id="GO:0003677">
    <property type="term" value="F:DNA binding"/>
    <property type="evidence" value="ECO:0007669"/>
    <property type="project" value="UniProtKB-KW"/>
</dbReference>
<reference evidence="2 3" key="1">
    <citation type="journal article" date="2021" name="Nat. Commun.">
        <title>Incipient diploidization of the medicinal plant Perilla within 10,000 years.</title>
        <authorList>
            <person name="Zhang Y."/>
            <person name="Shen Q."/>
            <person name="Leng L."/>
            <person name="Zhang D."/>
            <person name="Chen S."/>
            <person name="Shi Y."/>
            <person name="Ning Z."/>
            <person name="Chen S."/>
        </authorList>
    </citation>
    <scope>NUCLEOTIDE SEQUENCE [LARGE SCALE GENOMIC DNA]</scope>
    <source>
        <strain evidence="3">cv. PC099</strain>
    </source>
</reference>
<dbReference type="GO" id="GO:0003700">
    <property type="term" value="F:DNA-binding transcription factor activity"/>
    <property type="evidence" value="ECO:0007669"/>
    <property type="project" value="InterPro"/>
</dbReference>
<dbReference type="CDD" id="cd04873">
    <property type="entry name" value="ACT_UUR-ACR-like"/>
    <property type="match status" value="1"/>
</dbReference>
<feature type="non-terminal residue" evidence="2">
    <location>
        <position position="1"/>
    </location>
</feature>
<sequence>QMDKAALLGHVVEHVKEQSQRAKEMSKGSTLPTETDEVIIDQLNAEESTYISQSQSQSESNHNNIYMKASICCDDRPELFAELKSALKGIAATIVEAEITSLGGRMKANFIVCTAKDHNSLKLALSRVVVSSTSSTYSTRSKRQRFFYPNLR</sequence>
<keyword evidence="3" id="KW-1185">Reference proteome</keyword>
<dbReference type="AlphaFoldDB" id="A0AAD4NYS9"/>
<dbReference type="InterPro" id="IPR045847">
    <property type="entry name" value="AIG1-like"/>
</dbReference>
<dbReference type="PANTHER" id="PTHR45844">
    <property type="entry name" value="TRANSCRIPTION FACTOR BHLH30"/>
    <property type="match status" value="1"/>
</dbReference>
<accession>A0AAD4NYS9</accession>
<organism evidence="2 3">
    <name type="scientific">Perilla frutescens var. hirtella</name>
    <name type="common">Perilla citriodora</name>
    <name type="synonym">Perilla setoyensis</name>
    <dbReference type="NCBI Taxonomy" id="608512"/>
    <lineage>
        <taxon>Eukaryota</taxon>
        <taxon>Viridiplantae</taxon>
        <taxon>Streptophyta</taxon>
        <taxon>Embryophyta</taxon>
        <taxon>Tracheophyta</taxon>
        <taxon>Spermatophyta</taxon>
        <taxon>Magnoliopsida</taxon>
        <taxon>eudicotyledons</taxon>
        <taxon>Gunneridae</taxon>
        <taxon>Pentapetalae</taxon>
        <taxon>asterids</taxon>
        <taxon>lamiids</taxon>
        <taxon>Lamiales</taxon>
        <taxon>Lamiaceae</taxon>
        <taxon>Nepetoideae</taxon>
        <taxon>Elsholtzieae</taxon>
        <taxon>Perilla</taxon>
    </lineage>
</organism>